<proteinExistence type="predicted"/>
<feature type="compositionally biased region" description="Polar residues" evidence="1">
    <location>
        <begin position="1"/>
        <end position="15"/>
    </location>
</feature>
<feature type="compositionally biased region" description="Polar residues" evidence="1">
    <location>
        <begin position="78"/>
        <end position="87"/>
    </location>
</feature>
<name>A0AAE2BRK5_9LAMI</name>
<gene>
    <name evidence="2" type="ORF">Sango_1678000</name>
</gene>
<reference evidence="2" key="1">
    <citation type="submission" date="2020-06" db="EMBL/GenBank/DDBJ databases">
        <authorList>
            <person name="Li T."/>
            <person name="Hu X."/>
            <person name="Zhang T."/>
            <person name="Song X."/>
            <person name="Zhang H."/>
            <person name="Dai N."/>
            <person name="Sheng W."/>
            <person name="Hou X."/>
            <person name="Wei L."/>
        </authorList>
    </citation>
    <scope>NUCLEOTIDE SEQUENCE</scope>
    <source>
        <strain evidence="2">K16</strain>
        <tissue evidence="2">Leaf</tissue>
    </source>
</reference>
<dbReference type="EMBL" id="JACGWL010000009">
    <property type="protein sequence ID" value="KAK4395237.1"/>
    <property type="molecule type" value="Genomic_DNA"/>
</dbReference>
<dbReference type="Proteomes" id="UP001289374">
    <property type="component" value="Unassembled WGS sequence"/>
</dbReference>
<reference evidence="2" key="2">
    <citation type="journal article" date="2024" name="Plant">
        <title>Genomic evolution and insights into agronomic trait innovations of Sesamum species.</title>
        <authorList>
            <person name="Miao H."/>
            <person name="Wang L."/>
            <person name="Qu L."/>
            <person name="Liu H."/>
            <person name="Sun Y."/>
            <person name="Le M."/>
            <person name="Wang Q."/>
            <person name="Wei S."/>
            <person name="Zheng Y."/>
            <person name="Lin W."/>
            <person name="Duan Y."/>
            <person name="Cao H."/>
            <person name="Xiong S."/>
            <person name="Wang X."/>
            <person name="Wei L."/>
            <person name="Li C."/>
            <person name="Ma Q."/>
            <person name="Ju M."/>
            <person name="Zhao R."/>
            <person name="Li G."/>
            <person name="Mu C."/>
            <person name="Tian Q."/>
            <person name="Mei H."/>
            <person name="Zhang T."/>
            <person name="Gao T."/>
            <person name="Zhang H."/>
        </authorList>
    </citation>
    <scope>NUCLEOTIDE SEQUENCE</scope>
    <source>
        <strain evidence="2">K16</strain>
    </source>
</reference>
<feature type="region of interest" description="Disordered" evidence="1">
    <location>
        <begin position="45"/>
        <end position="87"/>
    </location>
</feature>
<dbReference type="AlphaFoldDB" id="A0AAE2BRK5"/>
<evidence type="ECO:0000256" key="1">
    <source>
        <dbReference type="SAM" id="MobiDB-lite"/>
    </source>
</evidence>
<keyword evidence="3" id="KW-1185">Reference proteome</keyword>
<protein>
    <submittedName>
        <fullName evidence="2">Uncharacterized protein</fullName>
    </submittedName>
</protein>
<sequence length="87" mass="9078">MLCSLQTTDMSNLPPTSHPGDFLPPSPALSLSLAGIFREELAGRSEEAVGISSSDNSGAGKYSRGSDDDYEMLAAEGEQQQNVDDGG</sequence>
<accession>A0AAE2BRK5</accession>
<organism evidence="2 3">
    <name type="scientific">Sesamum angolense</name>
    <dbReference type="NCBI Taxonomy" id="2727404"/>
    <lineage>
        <taxon>Eukaryota</taxon>
        <taxon>Viridiplantae</taxon>
        <taxon>Streptophyta</taxon>
        <taxon>Embryophyta</taxon>
        <taxon>Tracheophyta</taxon>
        <taxon>Spermatophyta</taxon>
        <taxon>Magnoliopsida</taxon>
        <taxon>eudicotyledons</taxon>
        <taxon>Gunneridae</taxon>
        <taxon>Pentapetalae</taxon>
        <taxon>asterids</taxon>
        <taxon>lamiids</taxon>
        <taxon>Lamiales</taxon>
        <taxon>Pedaliaceae</taxon>
        <taxon>Sesamum</taxon>
    </lineage>
</organism>
<evidence type="ECO:0000313" key="2">
    <source>
        <dbReference type="EMBL" id="KAK4395237.1"/>
    </source>
</evidence>
<evidence type="ECO:0000313" key="3">
    <source>
        <dbReference type="Proteomes" id="UP001289374"/>
    </source>
</evidence>
<feature type="region of interest" description="Disordered" evidence="1">
    <location>
        <begin position="1"/>
        <end position="25"/>
    </location>
</feature>
<comment type="caution">
    <text evidence="2">The sequence shown here is derived from an EMBL/GenBank/DDBJ whole genome shotgun (WGS) entry which is preliminary data.</text>
</comment>